<sequence length="37" mass="4377">MKNKLLFTLLFSSSLLFAQQKFIVEYAQNNQNNPEKE</sequence>
<dbReference type="EMBL" id="FOUZ01000017">
    <property type="protein sequence ID" value="SFN62517.1"/>
    <property type="molecule type" value="Genomic_DNA"/>
</dbReference>
<gene>
    <name evidence="2" type="ORF">SAMN05421738_11723</name>
</gene>
<reference evidence="3" key="1">
    <citation type="submission" date="2016-10" db="EMBL/GenBank/DDBJ databases">
        <authorList>
            <person name="Varghese N."/>
            <person name="Submissions S."/>
        </authorList>
    </citation>
    <scope>NUCLEOTIDE SEQUENCE [LARGE SCALE GENOMIC DNA]</scope>
    <source>
        <strain evidence="3">XJ109</strain>
    </source>
</reference>
<evidence type="ECO:0000313" key="2">
    <source>
        <dbReference type="EMBL" id="SFN62517.1"/>
    </source>
</evidence>
<organism evidence="2 3">
    <name type="scientific">Algoriella xinjiangensis</name>
    <dbReference type="NCBI Taxonomy" id="684065"/>
    <lineage>
        <taxon>Bacteria</taxon>
        <taxon>Pseudomonadati</taxon>
        <taxon>Bacteroidota</taxon>
        <taxon>Flavobacteriia</taxon>
        <taxon>Flavobacteriales</taxon>
        <taxon>Weeksellaceae</taxon>
        <taxon>Algoriella</taxon>
    </lineage>
</organism>
<dbReference type="STRING" id="684065.SAMN05421738_11723"/>
<name>A0A1I5AJA4_9FLAO</name>
<keyword evidence="1" id="KW-0732">Signal</keyword>
<evidence type="ECO:0000256" key="1">
    <source>
        <dbReference type="SAM" id="SignalP"/>
    </source>
</evidence>
<evidence type="ECO:0000313" key="3">
    <source>
        <dbReference type="Proteomes" id="UP000199149"/>
    </source>
</evidence>
<keyword evidence="3" id="KW-1185">Reference proteome</keyword>
<proteinExistence type="predicted"/>
<feature type="chain" id="PRO_5011584218" evidence="1">
    <location>
        <begin position="19"/>
        <end position="37"/>
    </location>
</feature>
<dbReference type="AlphaFoldDB" id="A0A1I5AJA4"/>
<protein>
    <submittedName>
        <fullName evidence="2">Uncharacterized protein</fullName>
    </submittedName>
</protein>
<dbReference type="Proteomes" id="UP000199149">
    <property type="component" value="Unassembled WGS sequence"/>
</dbReference>
<feature type="signal peptide" evidence="1">
    <location>
        <begin position="1"/>
        <end position="18"/>
    </location>
</feature>
<accession>A0A1I5AJA4</accession>